<evidence type="ECO:0000313" key="1">
    <source>
        <dbReference type="EMBL" id="SBR47154.1"/>
    </source>
</evidence>
<proteinExistence type="predicted"/>
<sequence length="105" mass="11312">TLCRILTHDVPRTKHCDTSACSRSPSYYTASCTGALHLHIPLPPQRRVGRDVMVLSRSRAATQCAAPSAGTLSSPCTGLAPTRPLSLDSTLRGADQPFQLFHTRP</sequence>
<feature type="non-terminal residue" evidence="1">
    <location>
        <position position="105"/>
    </location>
</feature>
<feature type="non-terminal residue" evidence="1">
    <location>
        <position position="1"/>
    </location>
</feature>
<organism evidence="1">
    <name type="scientific">Nothobranchius pienaari</name>
    <dbReference type="NCBI Taxonomy" id="704102"/>
    <lineage>
        <taxon>Eukaryota</taxon>
        <taxon>Metazoa</taxon>
        <taxon>Chordata</taxon>
        <taxon>Craniata</taxon>
        <taxon>Vertebrata</taxon>
        <taxon>Euteleostomi</taxon>
        <taxon>Actinopterygii</taxon>
        <taxon>Neopterygii</taxon>
        <taxon>Teleostei</taxon>
        <taxon>Neoteleostei</taxon>
        <taxon>Acanthomorphata</taxon>
        <taxon>Ovalentaria</taxon>
        <taxon>Atherinomorphae</taxon>
        <taxon>Cyprinodontiformes</taxon>
        <taxon>Nothobranchiidae</taxon>
        <taxon>Nothobranchius</taxon>
    </lineage>
</organism>
<dbReference type="AlphaFoldDB" id="A0A1A8LT86"/>
<reference evidence="1" key="1">
    <citation type="submission" date="2016-05" db="EMBL/GenBank/DDBJ databases">
        <authorList>
            <person name="Lavstsen T."/>
            <person name="Jespersen J.S."/>
        </authorList>
    </citation>
    <scope>NUCLEOTIDE SEQUENCE</scope>
    <source>
        <tissue evidence="1">Brain</tissue>
    </source>
</reference>
<gene>
    <name evidence="1" type="primary">Nfu_g_1_021906</name>
</gene>
<accession>A0A1A8LT86</accession>
<protein>
    <submittedName>
        <fullName evidence="1">Uncharacterized protein</fullName>
    </submittedName>
</protein>
<name>A0A1A8LT86_9TELE</name>
<dbReference type="EMBL" id="HAEF01008735">
    <property type="protein sequence ID" value="SBR47154.1"/>
    <property type="molecule type" value="Transcribed_RNA"/>
</dbReference>
<reference evidence="1" key="2">
    <citation type="submission" date="2016-06" db="EMBL/GenBank/DDBJ databases">
        <title>The genome of a short-lived fish provides insights into sex chromosome evolution and the genetic control of aging.</title>
        <authorList>
            <person name="Reichwald K."/>
            <person name="Felder M."/>
            <person name="Petzold A."/>
            <person name="Koch P."/>
            <person name="Groth M."/>
            <person name="Platzer M."/>
        </authorList>
    </citation>
    <scope>NUCLEOTIDE SEQUENCE</scope>
    <source>
        <tissue evidence="1">Brain</tissue>
    </source>
</reference>